<name>A0A7C9JGC8_9ACTN</name>
<feature type="region of interest" description="Disordered" evidence="2">
    <location>
        <begin position="136"/>
        <end position="173"/>
    </location>
</feature>
<comment type="similarity">
    <text evidence="1">Belongs to the cytochrome P450 family.</text>
</comment>
<organism evidence="3 4">
    <name type="scientific">Herbidospora solisilvae</name>
    <dbReference type="NCBI Taxonomy" id="2696284"/>
    <lineage>
        <taxon>Bacteria</taxon>
        <taxon>Bacillati</taxon>
        <taxon>Actinomycetota</taxon>
        <taxon>Actinomycetes</taxon>
        <taxon>Streptosporangiales</taxon>
        <taxon>Streptosporangiaceae</taxon>
        <taxon>Herbidospora</taxon>
    </lineage>
</organism>
<evidence type="ECO:0000313" key="3">
    <source>
        <dbReference type="EMBL" id="NAS25961.1"/>
    </source>
</evidence>
<dbReference type="PRINTS" id="PR00359">
    <property type="entry name" value="BP450"/>
</dbReference>
<sequence length="266" mass="28997">MDWRYRPRHTRLRKLTMKAFTARAIEPWRAVAQTVTTELLDELAERDEIELIADFASRLPPRVIGAILGLSLEHSAEVYRQTQLLTVADPELADLAPKAAEALADIARDLIREKRRAPGDDLASFLIATRPGTSAWDTASTTAWEPPSSGSRARSPFRTWSGGSRRCASPGRGTRLPTVPASCPGFRSSSGSPCVRSPAMAWWLTVDQQVCLGTGLCSAMAPELLELGEEGVAVARRGELVRPEQIAIAQDVAACCPVEAIILRER</sequence>
<dbReference type="GO" id="GO:0004497">
    <property type="term" value="F:monooxygenase activity"/>
    <property type="evidence" value="ECO:0007669"/>
    <property type="project" value="InterPro"/>
</dbReference>
<comment type="caution">
    <text evidence="3">The sequence shown here is derived from an EMBL/GenBank/DDBJ whole genome shotgun (WGS) entry which is preliminary data.</text>
</comment>
<accession>A0A7C9JGC8</accession>
<dbReference type="PANTHER" id="PTHR46696">
    <property type="entry name" value="P450, PUTATIVE (EUROFUNG)-RELATED"/>
    <property type="match status" value="1"/>
</dbReference>
<dbReference type="InterPro" id="IPR002397">
    <property type="entry name" value="Cyt_P450_B"/>
</dbReference>
<evidence type="ECO:0000313" key="4">
    <source>
        <dbReference type="Proteomes" id="UP000479526"/>
    </source>
</evidence>
<dbReference type="GO" id="GO:0020037">
    <property type="term" value="F:heme binding"/>
    <property type="evidence" value="ECO:0007669"/>
    <property type="project" value="InterPro"/>
</dbReference>
<dbReference type="SUPFAM" id="SSF48264">
    <property type="entry name" value="Cytochrome P450"/>
    <property type="match status" value="1"/>
</dbReference>
<gene>
    <name evidence="3" type="ORF">GT755_30325</name>
</gene>
<dbReference type="GO" id="GO:0016705">
    <property type="term" value="F:oxidoreductase activity, acting on paired donors, with incorporation or reduction of molecular oxygen"/>
    <property type="evidence" value="ECO:0007669"/>
    <property type="project" value="InterPro"/>
</dbReference>
<protein>
    <recommendedName>
        <fullName evidence="5">Ferredoxin</fullName>
    </recommendedName>
</protein>
<keyword evidence="4" id="KW-1185">Reference proteome</keyword>
<dbReference type="PANTHER" id="PTHR46696:SF1">
    <property type="entry name" value="CYTOCHROME P450 YJIB-RELATED"/>
    <property type="match status" value="1"/>
</dbReference>
<reference evidence="3 4" key="1">
    <citation type="submission" date="2020-01" db="EMBL/GenBank/DDBJ databases">
        <title>Herbidospora sp. NEAU-GS84 nov., a novel actinomycete isolated from soil.</title>
        <authorList>
            <person name="Han L."/>
        </authorList>
    </citation>
    <scope>NUCLEOTIDE SEQUENCE [LARGE SCALE GENOMIC DNA]</scope>
    <source>
        <strain evidence="3 4">NEAU-GS84</strain>
    </source>
</reference>
<dbReference type="InterPro" id="IPR036396">
    <property type="entry name" value="Cyt_P450_sf"/>
</dbReference>
<evidence type="ECO:0000256" key="1">
    <source>
        <dbReference type="ARBA" id="ARBA00010617"/>
    </source>
</evidence>
<dbReference type="Proteomes" id="UP000479526">
    <property type="component" value="Unassembled WGS sequence"/>
</dbReference>
<dbReference type="SUPFAM" id="SSF54862">
    <property type="entry name" value="4Fe-4S ferredoxins"/>
    <property type="match status" value="1"/>
</dbReference>
<evidence type="ECO:0000256" key="2">
    <source>
        <dbReference type="SAM" id="MobiDB-lite"/>
    </source>
</evidence>
<dbReference type="EMBL" id="WXEW01000009">
    <property type="protein sequence ID" value="NAS25961.1"/>
    <property type="molecule type" value="Genomic_DNA"/>
</dbReference>
<dbReference type="Pfam" id="PF13459">
    <property type="entry name" value="Fer4_15"/>
    <property type="match status" value="1"/>
</dbReference>
<dbReference type="AlphaFoldDB" id="A0A7C9JGC8"/>
<dbReference type="Gene3D" id="3.30.70.20">
    <property type="match status" value="1"/>
</dbReference>
<proteinExistence type="inferred from homology"/>
<evidence type="ECO:0008006" key="5">
    <source>
        <dbReference type="Google" id="ProtNLM"/>
    </source>
</evidence>
<dbReference type="GO" id="GO:0005506">
    <property type="term" value="F:iron ion binding"/>
    <property type="evidence" value="ECO:0007669"/>
    <property type="project" value="InterPro"/>
</dbReference>
<dbReference type="Gene3D" id="1.10.630.10">
    <property type="entry name" value="Cytochrome P450"/>
    <property type="match status" value="1"/>
</dbReference>